<reference evidence="2 3" key="1">
    <citation type="journal article" date="2024" name="G3 (Bethesda)">
        <title>Genome assembly of Hibiscus sabdariffa L. provides insights into metabolisms of medicinal natural products.</title>
        <authorList>
            <person name="Kim T."/>
        </authorList>
    </citation>
    <scope>NUCLEOTIDE SEQUENCE [LARGE SCALE GENOMIC DNA]</scope>
    <source>
        <strain evidence="2">TK-2024</strain>
        <tissue evidence="2">Old leaves</tissue>
    </source>
</reference>
<keyword evidence="3" id="KW-1185">Reference proteome</keyword>
<evidence type="ECO:0000313" key="2">
    <source>
        <dbReference type="EMBL" id="KAK9018245.1"/>
    </source>
</evidence>
<comment type="caution">
    <text evidence="2">The sequence shown here is derived from an EMBL/GenBank/DDBJ whole genome shotgun (WGS) entry which is preliminary data.</text>
</comment>
<name>A0ABR2RZG4_9ROSI</name>
<evidence type="ECO:0000256" key="1">
    <source>
        <dbReference type="SAM" id="MobiDB-lite"/>
    </source>
</evidence>
<protein>
    <submittedName>
        <fullName evidence="2">Uncharacterized protein</fullName>
    </submittedName>
</protein>
<feature type="region of interest" description="Disordered" evidence="1">
    <location>
        <begin position="1"/>
        <end position="32"/>
    </location>
</feature>
<sequence length="87" mass="9692">MGVHNQSPHSDHPNIGIGNDVPKVNSPDVESRNREAFMMNADGKLHLGFDSKGEADPFSAYGETHGHERGWGLQHQLNPCSWSWKIE</sequence>
<gene>
    <name evidence="2" type="ORF">V6N11_001223</name>
</gene>
<organism evidence="2 3">
    <name type="scientific">Hibiscus sabdariffa</name>
    <name type="common">roselle</name>
    <dbReference type="NCBI Taxonomy" id="183260"/>
    <lineage>
        <taxon>Eukaryota</taxon>
        <taxon>Viridiplantae</taxon>
        <taxon>Streptophyta</taxon>
        <taxon>Embryophyta</taxon>
        <taxon>Tracheophyta</taxon>
        <taxon>Spermatophyta</taxon>
        <taxon>Magnoliopsida</taxon>
        <taxon>eudicotyledons</taxon>
        <taxon>Gunneridae</taxon>
        <taxon>Pentapetalae</taxon>
        <taxon>rosids</taxon>
        <taxon>malvids</taxon>
        <taxon>Malvales</taxon>
        <taxon>Malvaceae</taxon>
        <taxon>Malvoideae</taxon>
        <taxon>Hibiscus</taxon>
    </lineage>
</organism>
<proteinExistence type="predicted"/>
<dbReference type="Proteomes" id="UP001396334">
    <property type="component" value="Unassembled WGS sequence"/>
</dbReference>
<dbReference type="EMBL" id="JBBPBN010000019">
    <property type="protein sequence ID" value="KAK9018245.1"/>
    <property type="molecule type" value="Genomic_DNA"/>
</dbReference>
<evidence type="ECO:0000313" key="3">
    <source>
        <dbReference type="Proteomes" id="UP001396334"/>
    </source>
</evidence>
<accession>A0ABR2RZG4</accession>